<proteinExistence type="inferred from homology"/>
<sequence>MKEIRILIGGMGNAARPMVDLLTSERERMENVYGLHFRIVGAVDSRGGVIAPNGISSVTLSEAKNRGTLADIPGLGIQGLTALEMIEQCSADVYLDGLPPYLPTGEPGTSNIRRALERGMHVVTANKAPLALHWKELFSLAAQQGLQIRYGTAASAGLPTLEMGKLLGRCGELLEFGGIFNASCMYVFDAMGQGQSFDMAVQGAKAGGFLEPDPSMDLDGWDTAMKTVIQANTYWDQAYTLADVAIQGICGLTQADMIDAKSRGEVWCMVGRAVQNPDGSLKLTAGPERLPADHPLARAHWSDKVLWMQTRTQGGQVHHCIGASASSTPGNMYLDLVTIAREL</sequence>
<feature type="active site" description="Proton donor" evidence="4">
    <location>
        <position position="226"/>
    </location>
</feature>
<dbReference type="UniPathway" id="UPA00050">
    <property type="reaction ID" value="UER00063"/>
</dbReference>
<keyword evidence="8" id="KW-1185">Reference proteome</keyword>
<name>A0A4D7AS86_9FIRM</name>
<dbReference type="InterPro" id="IPR036291">
    <property type="entry name" value="NAD(P)-bd_dom_sf"/>
</dbReference>
<reference evidence="8" key="1">
    <citation type="submission" date="2018-12" db="EMBL/GenBank/DDBJ databases">
        <title>Dusodibacter welbiota gen. nov., sp. nov., isolated from human faeces and emended description of the Oscillibacter genus.</title>
        <authorList>
            <person name="Le Roy T."/>
            <person name="Van der Smissen P."/>
            <person name="Delzenne N."/>
            <person name="Muccioli G."/>
            <person name="Collet J.F."/>
            <person name="Cani P.D."/>
        </authorList>
    </citation>
    <scope>NUCLEOTIDE SEQUENCE [LARGE SCALE GENOMIC DNA]</scope>
    <source>
        <strain evidence="8">J115</strain>
    </source>
</reference>
<dbReference type="SUPFAM" id="SSF51735">
    <property type="entry name" value="NAD(P)-binding Rossmann-fold domains"/>
    <property type="match status" value="1"/>
</dbReference>
<dbReference type="InterPro" id="IPR022697">
    <property type="entry name" value="HDH_short"/>
</dbReference>
<comment type="similarity">
    <text evidence="1">Belongs to the homoserine dehydrogenase family.</text>
</comment>
<dbReference type="GO" id="GO:0009088">
    <property type="term" value="P:threonine biosynthetic process"/>
    <property type="evidence" value="ECO:0007669"/>
    <property type="project" value="UniProtKB-UniPathway"/>
</dbReference>
<dbReference type="RefSeq" id="WP_119310843.1">
    <property type="nucleotide sequence ID" value="NZ_CP034413.3"/>
</dbReference>
<dbReference type="InterPro" id="IPR001342">
    <property type="entry name" value="HDH_cat"/>
</dbReference>
<keyword evidence="3" id="KW-0560">Oxidoreductase</keyword>
<feature type="binding site" evidence="5">
    <location>
        <position position="127"/>
    </location>
    <ligand>
        <name>NADPH</name>
        <dbReference type="ChEBI" id="CHEBI:57783"/>
    </ligand>
</feature>
<dbReference type="Gene3D" id="3.40.50.720">
    <property type="entry name" value="NAD(P)-binding Rossmann-like Domain"/>
    <property type="match status" value="1"/>
</dbReference>
<accession>A0A4D7AS86</accession>
<evidence type="ECO:0000313" key="8">
    <source>
        <dbReference type="Proteomes" id="UP000298642"/>
    </source>
</evidence>
<dbReference type="GeneID" id="89522478"/>
<dbReference type="PIRSF" id="PIRSF036497">
    <property type="entry name" value="HDH_short"/>
    <property type="match status" value="1"/>
</dbReference>
<evidence type="ECO:0000256" key="1">
    <source>
        <dbReference type="ARBA" id="ARBA00006753"/>
    </source>
</evidence>
<dbReference type="Proteomes" id="UP000298642">
    <property type="component" value="Chromosome"/>
</dbReference>
<evidence type="ECO:0000256" key="2">
    <source>
        <dbReference type="ARBA" id="ARBA00013213"/>
    </source>
</evidence>
<evidence type="ECO:0000256" key="4">
    <source>
        <dbReference type="PIRSR" id="PIRSR036497-1"/>
    </source>
</evidence>
<dbReference type="PANTHER" id="PTHR43331:SF1">
    <property type="entry name" value="HOMOSERINE DEHYDROGENASE"/>
    <property type="match status" value="1"/>
</dbReference>
<dbReference type="EMBL" id="CP034413">
    <property type="protein sequence ID" value="QCI60621.1"/>
    <property type="molecule type" value="Genomic_DNA"/>
</dbReference>
<feature type="domain" description="Homoserine dehydrogenase catalytic" evidence="6">
    <location>
        <begin position="169"/>
        <end position="336"/>
    </location>
</feature>
<dbReference type="AlphaFoldDB" id="A0A4D7AS86"/>
<keyword evidence="5" id="KW-0521">NADP</keyword>
<evidence type="ECO:0000256" key="5">
    <source>
        <dbReference type="PIRSR" id="PIRSR036497-2"/>
    </source>
</evidence>
<dbReference type="Pfam" id="PF00742">
    <property type="entry name" value="Homoserine_dh"/>
    <property type="match status" value="1"/>
</dbReference>
<dbReference type="PANTHER" id="PTHR43331">
    <property type="entry name" value="HOMOSERINE DEHYDROGENASE"/>
    <property type="match status" value="1"/>
</dbReference>
<dbReference type="UniPathway" id="UPA00051">
    <property type="reaction ID" value="UER00465"/>
</dbReference>
<gene>
    <name evidence="7" type="ORF">EIO64_16595</name>
</gene>
<evidence type="ECO:0000256" key="3">
    <source>
        <dbReference type="ARBA" id="ARBA00023002"/>
    </source>
</evidence>
<dbReference type="KEGG" id="obj:EIO64_16595"/>
<dbReference type="SUPFAM" id="SSF55347">
    <property type="entry name" value="Glyceraldehyde-3-phosphate dehydrogenase-like, C-terminal domain"/>
    <property type="match status" value="1"/>
</dbReference>
<dbReference type="EC" id="1.1.1.3" evidence="2"/>
<dbReference type="Gene3D" id="3.30.360.10">
    <property type="entry name" value="Dihydrodipicolinate Reductase, domain 2"/>
    <property type="match status" value="1"/>
</dbReference>
<protein>
    <recommendedName>
        <fullName evidence="2">homoserine dehydrogenase</fullName>
        <ecNumber evidence="2">1.1.1.3</ecNumber>
    </recommendedName>
</protein>
<evidence type="ECO:0000313" key="7">
    <source>
        <dbReference type="EMBL" id="QCI60621.1"/>
    </source>
</evidence>
<feature type="binding site" evidence="5">
    <location>
        <position position="211"/>
    </location>
    <ligand>
        <name>L-homoserine</name>
        <dbReference type="ChEBI" id="CHEBI:57476"/>
    </ligand>
</feature>
<dbReference type="GO" id="GO:0004412">
    <property type="term" value="F:homoserine dehydrogenase activity"/>
    <property type="evidence" value="ECO:0007669"/>
    <property type="project" value="UniProtKB-EC"/>
</dbReference>
<evidence type="ECO:0000259" key="6">
    <source>
        <dbReference type="Pfam" id="PF00742"/>
    </source>
</evidence>
<organism evidence="7 8">
    <name type="scientific">Dysosmobacter welbionis</name>
    <dbReference type="NCBI Taxonomy" id="2093857"/>
    <lineage>
        <taxon>Bacteria</taxon>
        <taxon>Bacillati</taxon>
        <taxon>Bacillota</taxon>
        <taxon>Clostridia</taxon>
        <taxon>Eubacteriales</taxon>
        <taxon>Oscillospiraceae</taxon>
        <taxon>Dysosmobacter</taxon>
    </lineage>
</organism>